<organism evidence="2 3">
    <name type="scientific">Lacipirellula parvula</name>
    <dbReference type="NCBI Taxonomy" id="2650471"/>
    <lineage>
        <taxon>Bacteria</taxon>
        <taxon>Pseudomonadati</taxon>
        <taxon>Planctomycetota</taxon>
        <taxon>Planctomycetia</taxon>
        <taxon>Pirellulales</taxon>
        <taxon>Lacipirellulaceae</taxon>
        <taxon>Lacipirellula</taxon>
    </lineage>
</organism>
<keyword evidence="3" id="KW-1185">Reference proteome</keyword>
<feature type="transmembrane region" description="Helical" evidence="1">
    <location>
        <begin position="6"/>
        <end position="24"/>
    </location>
</feature>
<feature type="transmembrane region" description="Helical" evidence="1">
    <location>
        <begin position="63"/>
        <end position="82"/>
    </location>
</feature>
<keyword evidence="1" id="KW-0472">Membrane</keyword>
<evidence type="ECO:0000313" key="3">
    <source>
        <dbReference type="Proteomes" id="UP000326837"/>
    </source>
</evidence>
<gene>
    <name evidence="2" type="ORF">PLANPX_5537</name>
</gene>
<reference evidence="3" key="1">
    <citation type="submission" date="2019-10" db="EMBL/GenBank/DDBJ databases">
        <title>Lacipirellula parvula gen. nov., sp. nov., representing a lineage of planctomycetes widespread in freshwater anoxic habitats, and description of the family Lacipirellulaceae.</title>
        <authorList>
            <person name="Dedysh S.N."/>
            <person name="Kulichevskaya I.S."/>
            <person name="Beletsky A.V."/>
            <person name="Rakitin A.L."/>
            <person name="Mardanov A.V."/>
            <person name="Ivanova A.A."/>
            <person name="Saltykova V.X."/>
            <person name="Rijpstra W.I.C."/>
            <person name="Sinninghe Damste J.S."/>
            <person name="Ravin N.V."/>
        </authorList>
    </citation>
    <scope>NUCLEOTIDE SEQUENCE [LARGE SCALE GENOMIC DNA]</scope>
    <source>
        <strain evidence="3">PX69</strain>
    </source>
</reference>
<keyword evidence="1" id="KW-1133">Transmembrane helix</keyword>
<dbReference type="Proteomes" id="UP000326837">
    <property type="component" value="Chromosome"/>
</dbReference>
<feature type="transmembrane region" description="Helical" evidence="1">
    <location>
        <begin position="36"/>
        <end position="57"/>
    </location>
</feature>
<keyword evidence="1" id="KW-0812">Transmembrane</keyword>
<dbReference type="AlphaFoldDB" id="A0A5K7XHQ1"/>
<accession>A0A5K7XHQ1</accession>
<evidence type="ECO:0000256" key="1">
    <source>
        <dbReference type="SAM" id="Phobius"/>
    </source>
</evidence>
<evidence type="ECO:0000313" key="2">
    <source>
        <dbReference type="EMBL" id="BBO35925.1"/>
    </source>
</evidence>
<proteinExistence type="predicted"/>
<dbReference type="EMBL" id="AP021861">
    <property type="protein sequence ID" value="BBO35925.1"/>
    <property type="molecule type" value="Genomic_DNA"/>
</dbReference>
<dbReference type="KEGG" id="lpav:PLANPX_5537"/>
<name>A0A5K7XHQ1_9BACT</name>
<protein>
    <submittedName>
        <fullName evidence="2">Uncharacterized protein</fullName>
    </submittedName>
</protein>
<sequence>MRSMVGAILYFMVASAITSLLIYSQLRGRSEWRGMALRHKAACIAVMPIAVAIMLLFMIPVMLLASVVSIIGGTYVLTRLVLLGKRPPLKAFDDPDLEARSDRV</sequence>